<organism evidence="1 2">
    <name type="scientific">Zasmidium cellare</name>
    <name type="common">Wine cellar mold</name>
    <name type="synonym">Racodium cellare</name>
    <dbReference type="NCBI Taxonomy" id="395010"/>
    <lineage>
        <taxon>Eukaryota</taxon>
        <taxon>Fungi</taxon>
        <taxon>Dikarya</taxon>
        <taxon>Ascomycota</taxon>
        <taxon>Pezizomycotina</taxon>
        <taxon>Dothideomycetes</taxon>
        <taxon>Dothideomycetidae</taxon>
        <taxon>Mycosphaerellales</taxon>
        <taxon>Mycosphaerellaceae</taxon>
        <taxon>Zasmidium</taxon>
    </lineage>
</organism>
<evidence type="ECO:0000313" key="1">
    <source>
        <dbReference type="EMBL" id="KAK4496208.1"/>
    </source>
</evidence>
<keyword evidence="2" id="KW-1185">Reference proteome</keyword>
<evidence type="ECO:0000313" key="2">
    <source>
        <dbReference type="Proteomes" id="UP001305779"/>
    </source>
</evidence>
<reference evidence="1 2" key="1">
    <citation type="journal article" date="2023" name="G3 (Bethesda)">
        <title>A chromosome-level genome assembly of Zasmidium syzygii isolated from banana leaves.</title>
        <authorList>
            <person name="van Westerhoven A.C."/>
            <person name="Mehrabi R."/>
            <person name="Talebi R."/>
            <person name="Steentjes M.B.F."/>
            <person name="Corcolon B."/>
            <person name="Chong P.A."/>
            <person name="Kema G.H.J."/>
            <person name="Seidl M.F."/>
        </authorList>
    </citation>
    <scope>NUCLEOTIDE SEQUENCE [LARGE SCALE GENOMIC DNA]</scope>
    <source>
        <strain evidence="1 2">P124</strain>
    </source>
</reference>
<gene>
    <name evidence="1" type="ORF">PRZ48_012188</name>
</gene>
<name>A0ABR0E4L3_ZASCE</name>
<dbReference type="Proteomes" id="UP001305779">
    <property type="component" value="Unassembled WGS sequence"/>
</dbReference>
<accession>A0ABR0E4L3</accession>
<dbReference type="EMBL" id="JAXOVC010000010">
    <property type="protein sequence ID" value="KAK4496208.1"/>
    <property type="molecule type" value="Genomic_DNA"/>
</dbReference>
<comment type="caution">
    <text evidence="1">The sequence shown here is derived from an EMBL/GenBank/DDBJ whole genome shotgun (WGS) entry which is preliminary data.</text>
</comment>
<protein>
    <submittedName>
        <fullName evidence="1">Uncharacterized protein</fullName>
    </submittedName>
</protein>
<proteinExistence type="predicted"/>
<sequence>MSEPCLLLDKLPAELRNRVWEFAFAPDDDSEVELAEATPPSKNLLLTCRQIYDESYGLYQPAYRDYFRTTKFRITYQINRVGFTTYATSTFGNSPLLRYPRALVEQITRMTFVIERPHQRADDTLELVDKRGGWKWTSMPLPVDYLAVAFFTIARDNAGVWLSFARNRDVMEDRLAQATIATTFTRQLLMVESLLGDLY</sequence>